<name>A0A397TPS7_9GLOM</name>
<evidence type="ECO:0000256" key="1">
    <source>
        <dbReference type="SAM" id="MobiDB-lite"/>
    </source>
</evidence>
<feature type="compositionally biased region" description="Polar residues" evidence="1">
    <location>
        <begin position="203"/>
        <end position="219"/>
    </location>
</feature>
<reference evidence="3 4" key="1">
    <citation type="submission" date="2018-06" db="EMBL/GenBank/DDBJ databases">
        <title>Comparative genomics reveals the genomic features of Rhizophagus irregularis, R. cerebriforme, R. diaphanum and Gigaspora rosea, and their symbiotic lifestyle signature.</title>
        <authorList>
            <person name="Morin E."/>
            <person name="San Clemente H."/>
            <person name="Chen E.C.H."/>
            <person name="De La Providencia I."/>
            <person name="Hainaut M."/>
            <person name="Kuo A."/>
            <person name="Kohler A."/>
            <person name="Murat C."/>
            <person name="Tang N."/>
            <person name="Roy S."/>
            <person name="Loubradou J."/>
            <person name="Henrissat B."/>
            <person name="Grigoriev I.V."/>
            <person name="Corradi N."/>
            <person name="Roux C."/>
            <person name="Martin F.M."/>
        </authorList>
    </citation>
    <scope>NUCLEOTIDE SEQUENCE [LARGE SCALE GENOMIC DNA]</scope>
    <source>
        <strain evidence="3 4">DAOM 227022</strain>
    </source>
</reference>
<feature type="region of interest" description="Disordered" evidence="1">
    <location>
        <begin position="76"/>
        <end position="145"/>
    </location>
</feature>
<feature type="compositionally biased region" description="Pro residues" evidence="1">
    <location>
        <begin position="125"/>
        <end position="136"/>
    </location>
</feature>
<feature type="region of interest" description="Disordered" evidence="1">
    <location>
        <begin position="167"/>
        <end position="220"/>
    </location>
</feature>
<evidence type="ECO:0000256" key="2">
    <source>
        <dbReference type="SAM" id="Phobius"/>
    </source>
</evidence>
<keyword evidence="2" id="KW-0812">Transmembrane</keyword>
<sequence length="284" mass="31459">MSTQDSNKNNPVLLDIIIGAVVIGIGAIIYVGYFLCKKRRKGIDIEGYTGPILEMEEIDSPKKTAADHLEEIQKILKPTKNSSTPNTSSTPSTLPRKKKNSLNIDSPIGINSNNININDSKLQKNPPPPPPPPSPSPLNTQYDDDIRTDPIRMSIVNLLLSDSDTLKTSVNSSKVSSKVSSRELSRRISSRSSSRIKPRTSSHIRLQSQNGTNRSNQKSRFIHSHKKETNDYTNFQPIQSIISTQNIQVVQSITPAETAETEDSTHDTIETDDESDDFANFSDM</sequence>
<dbReference type="AlphaFoldDB" id="A0A397TPS7"/>
<feature type="compositionally biased region" description="Low complexity" evidence="1">
    <location>
        <begin position="103"/>
        <end position="120"/>
    </location>
</feature>
<accession>A0A397TPS7</accession>
<organism evidence="3 4">
    <name type="scientific">Glomus cerebriforme</name>
    <dbReference type="NCBI Taxonomy" id="658196"/>
    <lineage>
        <taxon>Eukaryota</taxon>
        <taxon>Fungi</taxon>
        <taxon>Fungi incertae sedis</taxon>
        <taxon>Mucoromycota</taxon>
        <taxon>Glomeromycotina</taxon>
        <taxon>Glomeromycetes</taxon>
        <taxon>Glomerales</taxon>
        <taxon>Glomeraceae</taxon>
        <taxon>Glomus</taxon>
    </lineage>
</organism>
<comment type="caution">
    <text evidence="3">The sequence shown here is derived from an EMBL/GenBank/DDBJ whole genome shotgun (WGS) entry which is preliminary data.</text>
</comment>
<feature type="compositionally biased region" description="Low complexity" evidence="1">
    <location>
        <begin position="167"/>
        <end position="179"/>
    </location>
</feature>
<feature type="region of interest" description="Disordered" evidence="1">
    <location>
        <begin position="255"/>
        <end position="284"/>
    </location>
</feature>
<keyword evidence="2" id="KW-0472">Membrane</keyword>
<proteinExistence type="predicted"/>
<keyword evidence="2" id="KW-1133">Transmembrane helix</keyword>
<evidence type="ECO:0000313" key="4">
    <source>
        <dbReference type="Proteomes" id="UP000265703"/>
    </source>
</evidence>
<keyword evidence="4" id="KW-1185">Reference proteome</keyword>
<evidence type="ECO:0000313" key="3">
    <source>
        <dbReference type="EMBL" id="RIA96864.1"/>
    </source>
</evidence>
<dbReference type="EMBL" id="QKYT01000037">
    <property type="protein sequence ID" value="RIA96864.1"/>
    <property type="molecule type" value="Genomic_DNA"/>
</dbReference>
<gene>
    <name evidence="3" type="ORF">C1645_814703</name>
</gene>
<feature type="compositionally biased region" description="Low complexity" evidence="1">
    <location>
        <begin position="78"/>
        <end position="93"/>
    </location>
</feature>
<dbReference type="Proteomes" id="UP000265703">
    <property type="component" value="Unassembled WGS sequence"/>
</dbReference>
<protein>
    <submittedName>
        <fullName evidence="3">Uncharacterized protein</fullName>
    </submittedName>
</protein>
<feature type="transmembrane region" description="Helical" evidence="2">
    <location>
        <begin position="12"/>
        <end position="36"/>
    </location>
</feature>